<proteinExistence type="predicted"/>
<reference evidence="2 3" key="1">
    <citation type="journal article" date="2020" name="bioRxiv">
        <title>Sequence and annotation of 42 cannabis genomes reveals extensive copy number variation in cannabinoid synthesis and pathogen resistance genes.</title>
        <authorList>
            <person name="Mckernan K.J."/>
            <person name="Helbert Y."/>
            <person name="Kane L.T."/>
            <person name="Ebling H."/>
            <person name="Zhang L."/>
            <person name="Liu B."/>
            <person name="Eaton Z."/>
            <person name="Mclaughlin S."/>
            <person name="Kingan S."/>
            <person name="Baybayan P."/>
            <person name="Concepcion G."/>
            <person name="Jordan M."/>
            <person name="Riva A."/>
            <person name="Barbazuk W."/>
            <person name="Harkins T."/>
        </authorList>
    </citation>
    <scope>NUCLEOTIDE SEQUENCE [LARGE SCALE GENOMIC DNA]</scope>
    <source>
        <strain evidence="3">cv. Jamaican Lion 4</strain>
        <tissue evidence="2">Leaf</tissue>
    </source>
</reference>
<keyword evidence="3" id="KW-1185">Reference proteome</keyword>
<accession>A0A7J6HAJ4</accession>
<dbReference type="EMBL" id="JAATIQ010000053">
    <property type="protein sequence ID" value="KAF4392323.1"/>
    <property type="molecule type" value="Genomic_DNA"/>
</dbReference>
<sequence length="153" mass="17739">MLPLCLMFLTFFLSRSGSFRALMTRAAADVLGCLLGYVFSDLLWGQTQRTDLGSERTCRTNLSSGDSDVNVNHLRRIELGRHFLRERKRKKKLCRLVWRKGARVSKKQNYGNENDSFMRAFRLRRVAFGKLNVNDENVRVVRDVTKGNFLEGF</sequence>
<dbReference type="AlphaFoldDB" id="A0A7J6HAJ4"/>
<evidence type="ECO:0000313" key="3">
    <source>
        <dbReference type="Proteomes" id="UP000583929"/>
    </source>
</evidence>
<name>A0A7J6HAJ4_CANSA</name>
<evidence type="ECO:0000256" key="1">
    <source>
        <dbReference type="SAM" id="SignalP"/>
    </source>
</evidence>
<protein>
    <recommendedName>
        <fullName evidence="4">Secreted protein</fullName>
    </recommendedName>
</protein>
<feature type="chain" id="PRO_5029895847" description="Secreted protein" evidence="1">
    <location>
        <begin position="19"/>
        <end position="153"/>
    </location>
</feature>
<dbReference type="Proteomes" id="UP000583929">
    <property type="component" value="Unassembled WGS sequence"/>
</dbReference>
<gene>
    <name evidence="2" type="ORF">G4B88_005282</name>
</gene>
<keyword evidence="1" id="KW-0732">Signal</keyword>
<evidence type="ECO:0008006" key="4">
    <source>
        <dbReference type="Google" id="ProtNLM"/>
    </source>
</evidence>
<comment type="caution">
    <text evidence="2">The sequence shown here is derived from an EMBL/GenBank/DDBJ whole genome shotgun (WGS) entry which is preliminary data.</text>
</comment>
<organism evidence="2 3">
    <name type="scientific">Cannabis sativa</name>
    <name type="common">Hemp</name>
    <name type="synonym">Marijuana</name>
    <dbReference type="NCBI Taxonomy" id="3483"/>
    <lineage>
        <taxon>Eukaryota</taxon>
        <taxon>Viridiplantae</taxon>
        <taxon>Streptophyta</taxon>
        <taxon>Embryophyta</taxon>
        <taxon>Tracheophyta</taxon>
        <taxon>Spermatophyta</taxon>
        <taxon>Magnoliopsida</taxon>
        <taxon>eudicotyledons</taxon>
        <taxon>Gunneridae</taxon>
        <taxon>Pentapetalae</taxon>
        <taxon>rosids</taxon>
        <taxon>fabids</taxon>
        <taxon>Rosales</taxon>
        <taxon>Cannabaceae</taxon>
        <taxon>Cannabis</taxon>
    </lineage>
</organism>
<evidence type="ECO:0000313" key="2">
    <source>
        <dbReference type="EMBL" id="KAF4392323.1"/>
    </source>
</evidence>
<feature type="signal peptide" evidence="1">
    <location>
        <begin position="1"/>
        <end position="18"/>
    </location>
</feature>